<evidence type="ECO:0000313" key="3">
    <source>
        <dbReference type="Proteomes" id="UP001156905"/>
    </source>
</evidence>
<dbReference type="RefSeq" id="WP_284272483.1">
    <property type="nucleotide sequence ID" value="NZ_BSOW01000029.1"/>
</dbReference>
<feature type="chain" id="PRO_5045672759" description="OmpA-like domain-containing protein" evidence="1">
    <location>
        <begin position="21"/>
        <end position="135"/>
    </location>
</feature>
<keyword evidence="1" id="KW-0732">Signal</keyword>
<accession>A0ABQ6BCP8</accession>
<protein>
    <recommendedName>
        <fullName evidence="4">OmpA-like domain-containing protein</fullName>
    </recommendedName>
</protein>
<sequence length="135" mass="14612">MKVLPYLTCALLVGASSGLAQSETRVLPTVFLSQGEWLGTRLSDSGRMLVDDAVQDASSGTRIQIDVNSWADMAATPEGQQRMSDRRIEATRMELLRLGVAETDIAVMKVETADGSTPPPEGETATKRFVIVAHY</sequence>
<proteinExistence type="predicted"/>
<gene>
    <name evidence="2" type="ORF">GCM10007857_66620</name>
</gene>
<evidence type="ECO:0000256" key="1">
    <source>
        <dbReference type="SAM" id="SignalP"/>
    </source>
</evidence>
<evidence type="ECO:0000313" key="2">
    <source>
        <dbReference type="EMBL" id="GLR89948.1"/>
    </source>
</evidence>
<dbReference type="Proteomes" id="UP001156905">
    <property type="component" value="Unassembled WGS sequence"/>
</dbReference>
<dbReference type="EMBL" id="BSOW01000029">
    <property type="protein sequence ID" value="GLR89948.1"/>
    <property type="molecule type" value="Genomic_DNA"/>
</dbReference>
<reference evidence="3" key="1">
    <citation type="journal article" date="2019" name="Int. J. Syst. Evol. Microbiol.">
        <title>The Global Catalogue of Microorganisms (GCM) 10K type strain sequencing project: providing services to taxonomists for standard genome sequencing and annotation.</title>
        <authorList>
            <consortium name="The Broad Institute Genomics Platform"/>
            <consortium name="The Broad Institute Genome Sequencing Center for Infectious Disease"/>
            <person name="Wu L."/>
            <person name="Ma J."/>
        </authorList>
    </citation>
    <scope>NUCLEOTIDE SEQUENCE [LARGE SCALE GENOMIC DNA]</scope>
    <source>
        <strain evidence="3">NBRC 102520</strain>
    </source>
</reference>
<organism evidence="2 3">
    <name type="scientific">Bradyrhizobium iriomotense</name>
    <dbReference type="NCBI Taxonomy" id="441950"/>
    <lineage>
        <taxon>Bacteria</taxon>
        <taxon>Pseudomonadati</taxon>
        <taxon>Pseudomonadota</taxon>
        <taxon>Alphaproteobacteria</taxon>
        <taxon>Hyphomicrobiales</taxon>
        <taxon>Nitrobacteraceae</taxon>
        <taxon>Bradyrhizobium</taxon>
    </lineage>
</organism>
<comment type="caution">
    <text evidence="2">The sequence shown here is derived from an EMBL/GenBank/DDBJ whole genome shotgun (WGS) entry which is preliminary data.</text>
</comment>
<evidence type="ECO:0008006" key="4">
    <source>
        <dbReference type="Google" id="ProtNLM"/>
    </source>
</evidence>
<feature type="signal peptide" evidence="1">
    <location>
        <begin position="1"/>
        <end position="20"/>
    </location>
</feature>
<keyword evidence="3" id="KW-1185">Reference proteome</keyword>
<name>A0ABQ6BCP8_9BRAD</name>